<organism evidence="3 4">
    <name type="scientific">Malassezia yamatoensis</name>
    <dbReference type="NCBI Taxonomy" id="253288"/>
    <lineage>
        <taxon>Eukaryota</taxon>
        <taxon>Fungi</taxon>
        <taxon>Dikarya</taxon>
        <taxon>Basidiomycota</taxon>
        <taxon>Ustilaginomycotina</taxon>
        <taxon>Malasseziomycetes</taxon>
        <taxon>Malasseziales</taxon>
        <taxon>Malasseziaceae</taxon>
        <taxon>Malassezia</taxon>
    </lineage>
</organism>
<gene>
    <name evidence="3" type="ORF">MYAM1_000325</name>
</gene>
<accession>A0AAJ5YNL3</accession>
<dbReference type="Proteomes" id="UP001219567">
    <property type="component" value="Chromosome 1"/>
</dbReference>
<evidence type="ECO:0000313" key="3">
    <source>
        <dbReference type="EMBL" id="WFC97608.1"/>
    </source>
</evidence>
<dbReference type="Gene3D" id="3.40.140.10">
    <property type="entry name" value="Cytidine Deaminase, domain 2"/>
    <property type="match status" value="1"/>
</dbReference>
<reference evidence="3 4" key="1">
    <citation type="submission" date="2023-03" db="EMBL/GenBank/DDBJ databases">
        <title>Mating type loci evolution in Malassezia.</title>
        <authorList>
            <person name="Coelho M.A."/>
        </authorList>
    </citation>
    <scope>NUCLEOTIDE SEQUENCE [LARGE SCALE GENOMIC DNA]</scope>
    <source>
        <strain evidence="3 4">CBS 9725</strain>
    </source>
</reference>
<evidence type="ECO:0000313" key="4">
    <source>
        <dbReference type="Proteomes" id="UP001219567"/>
    </source>
</evidence>
<evidence type="ECO:0000259" key="2">
    <source>
        <dbReference type="Pfam" id="PF13012"/>
    </source>
</evidence>
<protein>
    <recommendedName>
        <fullName evidence="2">EIF3F/CSN6-like C-terminal domain-containing protein</fullName>
    </recommendedName>
</protein>
<dbReference type="AlphaFoldDB" id="A0AAJ5YNL3"/>
<dbReference type="PANTHER" id="PTHR10540">
    <property type="entry name" value="EUKARYOTIC TRANSLATION INITIATION FACTOR 3 SUBUNIT F-RELATED"/>
    <property type="match status" value="1"/>
</dbReference>
<comment type="similarity">
    <text evidence="1">Belongs to the peptidase M67A family. CSN6 subfamily.</text>
</comment>
<feature type="domain" description="EIF3F/CSN6-like C-terminal" evidence="2">
    <location>
        <begin position="141"/>
        <end position="193"/>
    </location>
</feature>
<name>A0AAJ5YNL3_9BASI</name>
<dbReference type="EMBL" id="CP119943">
    <property type="protein sequence ID" value="WFC97608.1"/>
    <property type="molecule type" value="Genomic_DNA"/>
</dbReference>
<dbReference type="InterPro" id="IPR024969">
    <property type="entry name" value="EIF3F/CSN6-like_C"/>
</dbReference>
<sequence length="220" mass="24466">MAMDSSEALAKVKSILTSLMRIFYVKDRSSVGRESLTVVKQVFPAWDIVGWYAVKEMPRNAIDIQQQLAAFQSDPVAILLHASADALSRAQKTGALPIECYVTRDTQLYSVPTSLSTSSAEHVVLKDANEYMQKTHAFQGDNSATLAAFMAERDAVQTLHERICEIKCYVDQVKAGTRPHNDEILRRIAAAVANQGYQKAPEYKVRIVHKASSHNIGYHL</sequence>
<evidence type="ECO:0000256" key="1">
    <source>
        <dbReference type="ARBA" id="ARBA00010893"/>
    </source>
</evidence>
<dbReference type="GO" id="GO:0008180">
    <property type="term" value="C:COP9 signalosome"/>
    <property type="evidence" value="ECO:0007669"/>
    <property type="project" value="TreeGrafter"/>
</dbReference>
<keyword evidence="4" id="KW-1185">Reference proteome</keyword>
<dbReference type="Pfam" id="PF13012">
    <property type="entry name" value="MitMem_reg"/>
    <property type="match status" value="1"/>
</dbReference>
<proteinExistence type="inferred from homology"/>
<dbReference type="PANTHER" id="PTHR10540:SF8">
    <property type="entry name" value="COP9 SIGNALOSOME COMPLEX SUBUNIT 6"/>
    <property type="match status" value="1"/>
</dbReference>